<accession>A0A2S6NJQ4</accession>
<dbReference type="Proteomes" id="UP000239724">
    <property type="component" value="Unassembled WGS sequence"/>
</dbReference>
<organism evidence="2 3">
    <name type="scientific">Rhodopila globiformis</name>
    <name type="common">Rhodopseudomonas globiformis</name>
    <dbReference type="NCBI Taxonomy" id="1071"/>
    <lineage>
        <taxon>Bacteria</taxon>
        <taxon>Pseudomonadati</taxon>
        <taxon>Pseudomonadota</taxon>
        <taxon>Alphaproteobacteria</taxon>
        <taxon>Acetobacterales</taxon>
        <taxon>Acetobacteraceae</taxon>
        <taxon>Rhodopila</taxon>
    </lineage>
</organism>
<protein>
    <recommendedName>
        <fullName evidence="1">DUF6883 domain-containing protein</fullName>
    </recommendedName>
</protein>
<evidence type="ECO:0000259" key="1">
    <source>
        <dbReference type="Pfam" id="PF21814"/>
    </source>
</evidence>
<reference evidence="2 3" key="1">
    <citation type="journal article" date="2018" name="Arch. Microbiol.">
        <title>New insights into the metabolic potential of the phototrophic purple bacterium Rhodopila globiformis DSM 161(T) from its draft genome sequence and evidence for a vanadium-dependent nitrogenase.</title>
        <authorList>
            <person name="Imhoff J.F."/>
            <person name="Rahn T."/>
            <person name="Kunzel S."/>
            <person name="Neulinger S.C."/>
        </authorList>
    </citation>
    <scope>NUCLEOTIDE SEQUENCE [LARGE SCALE GENOMIC DNA]</scope>
    <source>
        <strain evidence="2 3">DSM 161</strain>
    </source>
</reference>
<gene>
    <name evidence="2" type="ORF">CCS01_08850</name>
</gene>
<name>A0A2S6NJQ4_RHOGL</name>
<dbReference type="AlphaFoldDB" id="A0A2S6NJQ4"/>
<dbReference type="Pfam" id="PF21814">
    <property type="entry name" value="DUF6883"/>
    <property type="match status" value="1"/>
</dbReference>
<dbReference type="InterPro" id="IPR049250">
    <property type="entry name" value="DUF6883"/>
</dbReference>
<evidence type="ECO:0000313" key="3">
    <source>
        <dbReference type="Proteomes" id="UP000239724"/>
    </source>
</evidence>
<proteinExistence type="predicted"/>
<sequence length="114" mass="12817">MSLMPGAQNAQVDPRKLKYLVTSGKARFFTDHGFHPNREMEWIAALRWHPQLNHIEAVYQTVHGVKYTVRCSLPSPDGRNPCAFTVWMVDAGQSVPRFVTGYAGPPRNNVPLSP</sequence>
<evidence type="ECO:0000313" key="2">
    <source>
        <dbReference type="EMBL" id="PPQ35145.1"/>
    </source>
</evidence>
<feature type="domain" description="DUF6883" evidence="1">
    <location>
        <begin position="7"/>
        <end position="103"/>
    </location>
</feature>
<dbReference type="EMBL" id="NHRY01000078">
    <property type="protein sequence ID" value="PPQ35145.1"/>
    <property type="molecule type" value="Genomic_DNA"/>
</dbReference>
<comment type="caution">
    <text evidence="2">The sequence shown here is derived from an EMBL/GenBank/DDBJ whole genome shotgun (WGS) entry which is preliminary data.</text>
</comment>
<keyword evidence="3" id="KW-1185">Reference proteome</keyword>